<dbReference type="Proteomes" id="UP000775213">
    <property type="component" value="Unassembled WGS sequence"/>
</dbReference>
<dbReference type="EMBL" id="JAGFBR010000009">
    <property type="protein sequence ID" value="KAH0462843.1"/>
    <property type="molecule type" value="Genomic_DNA"/>
</dbReference>
<comment type="caution">
    <text evidence="1">The sequence shown here is derived from an EMBL/GenBank/DDBJ whole genome shotgun (WGS) entry which is preliminary data.</text>
</comment>
<reference evidence="1 2" key="1">
    <citation type="journal article" date="2021" name="Hortic Res">
        <title>Chromosome-scale assembly of the Dendrobium chrysotoxum genome enhances the understanding of orchid evolution.</title>
        <authorList>
            <person name="Zhang Y."/>
            <person name="Zhang G.Q."/>
            <person name="Zhang D."/>
            <person name="Liu X.D."/>
            <person name="Xu X.Y."/>
            <person name="Sun W.H."/>
            <person name="Yu X."/>
            <person name="Zhu X."/>
            <person name="Wang Z.W."/>
            <person name="Zhao X."/>
            <person name="Zhong W.Y."/>
            <person name="Chen H."/>
            <person name="Yin W.L."/>
            <person name="Huang T."/>
            <person name="Niu S.C."/>
            <person name="Liu Z.J."/>
        </authorList>
    </citation>
    <scope>NUCLEOTIDE SEQUENCE [LARGE SCALE GENOMIC DNA]</scope>
    <source>
        <strain evidence="1">Lindl</strain>
    </source>
</reference>
<protein>
    <submittedName>
        <fullName evidence="1">Uncharacterized protein</fullName>
    </submittedName>
</protein>
<proteinExistence type="predicted"/>
<organism evidence="1 2">
    <name type="scientific">Dendrobium chrysotoxum</name>
    <name type="common">Orchid</name>
    <dbReference type="NCBI Taxonomy" id="161865"/>
    <lineage>
        <taxon>Eukaryota</taxon>
        <taxon>Viridiplantae</taxon>
        <taxon>Streptophyta</taxon>
        <taxon>Embryophyta</taxon>
        <taxon>Tracheophyta</taxon>
        <taxon>Spermatophyta</taxon>
        <taxon>Magnoliopsida</taxon>
        <taxon>Liliopsida</taxon>
        <taxon>Asparagales</taxon>
        <taxon>Orchidaceae</taxon>
        <taxon>Epidendroideae</taxon>
        <taxon>Malaxideae</taxon>
        <taxon>Dendrobiinae</taxon>
        <taxon>Dendrobium</taxon>
    </lineage>
</organism>
<keyword evidence="2" id="KW-1185">Reference proteome</keyword>
<gene>
    <name evidence="1" type="ORF">IEQ34_010418</name>
</gene>
<evidence type="ECO:0000313" key="1">
    <source>
        <dbReference type="EMBL" id="KAH0462843.1"/>
    </source>
</evidence>
<name>A0AAV7H5B5_DENCH</name>
<accession>A0AAV7H5B5</accession>
<sequence length="147" mass="16398">MGRRNLHGAMTTILASDLEPYPITFPPLATLGVLVKPIIWSPSLPHISMAYPSVKVLPPAFTHSVTAPHIALPFCSFGKIVGCLIDSSLILLRDKFSLGRPSLEVIHTFMKEYTWLMTIPSCSLIIHHIIIRLSLETNHTKLFSRRS</sequence>
<dbReference type="AlphaFoldDB" id="A0AAV7H5B5"/>
<evidence type="ECO:0000313" key="2">
    <source>
        <dbReference type="Proteomes" id="UP000775213"/>
    </source>
</evidence>